<dbReference type="SUPFAM" id="SSF53244">
    <property type="entry name" value="MurD-like peptide ligases, peptide-binding domain"/>
    <property type="match status" value="1"/>
</dbReference>
<dbReference type="GO" id="GO:0005524">
    <property type="term" value="F:ATP binding"/>
    <property type="evidence" value="ECO:0007669"/>
    <property type="project" value="UniProtKB-UniRule"/>
</dbReference>
<evidence type="ECO:0000256" key="7">
    <source>
        <dbReference type="HAMAP-Rule" id="MF_00639"/>
    </source>
</evidence>
<dbReference type="SUPFAM" id="SSF51984">
    <property type="entry name" value="MurCD N-terminal domain"/>
    <property type="match status" value="1"/>
</dbReference>
<dbReference type="Pfam" id="PF21799">
    <property type="entry name" value="MurD-like_N"/>
    <property type="match status" value="1"/>
</dbReference>
<evidence type="ECO:0000256" key="5">
    <source>
        <dbReference type="ARBA" id="ARBA00022741"/>
    </source>
</evidence>
<evidence type="ECO:0000259" key="10">
    <source>
        <dbReference type="Pfam" id="PF08245"/>
    </source>
</evidence>
<protein>
    <recommendedName>
        <fullName evidence="7 8">UDP-N-acetylmuramoylalanine--D-glutamate ligase</fullName>
        <ecNumber evidence="7 8">6.3.2.9</ecNumber>
    </recommendedName>
    <alternativeName>
        <fullName evidence="7">D-glutamic acid-adding enzyme</fullName>
    </alternativeName>
    <alternativeName>
        <fullName evidence="7">UDP-N-acetylmuramoyl-L-alanyl-D-glutamate synthetase</fullName>
    </alternativeName>
</protein>
<dbReference type="Pfam" id="PF02875">
    <property type="entry name" value="Mur_ligase_C"/>
    <property type="match status" value="1"/>
</dbReference>
<comment type="similarity">
    <text evidence="7">Belongs to the MurCDEF family.</text>
</comment>
<keyword evidence="3 7" id="KW-0963">Cytoplasm</keyword>
<feature type="binding site" evidence="7">
    <location>
        <begin position="119"/>
        <end position="125"/>
    </location>
    <ligand>
        <name>ATP</name>
        <dbReference type="ChEBI" id="CHEBI:30616"/>
    </ligand>
</feature>
<evidence type="ECO:0000256" key="1">
    <source>
        <dbReference type="ARBA" id="ARBA00004496"/>
    </source>
</evidence>
<evidence type="ECO:0000259" key="9">
    <source>
        <dbReference type="Pfam" id="PF02875"/>
    </source>
</evidence>
<dbReference type="Pfam" id="PF08245">
    <property type="entry name" value="Mur_ligase_M"/>
    <property type="match status" value="1"/>
</dbReference>
<accession>A0A9X3N040</accession>
<dbReference type="PANTHER" id="PTHR43692">
    <property type="entry name" value="UDP-N-ACETYLMURAMOYLALANINE--D-GLUTAMATE LIGASE"/>
    <property type="match status" value="1"/>
</dbReference>
<dbReference type="AlphaFoldDB" id="A0A9X3N040"/>
<dbReference type="InterPro" id="IPR013221">
    <property type="entry name" value="Mur_ligase_cen"/>
</dbReference>
<keyword evidence="7 8" id="KW-0961">Cell wall biogenesis/degradation</keyword>
<dbReference type="InterPro" id="IPR036615">
    <property type="entry name" value="Mur_ligase_C_dom_sf"/>
</dbReference>
<dbReference type="EMBL" id="JAPDOD010000038">
    <property type="protein sequence ID" value="MDA0164846.1"/>
    <property type="molecule type" value="Genomic_DNA"/>
</dbReference>
<comment type="subcellular location">
    <subcellularLocation>
        <location evidence="1 7 8">Cytoplasm</location>
    </subcellularLocation>
</comment>
<dbReference type="Proteomes" id="UP001149140">
    <property type="component" value="Unassembled WGS sequence"/>
</dbReference>
<evidence type="ECO:0000256" key="2">
    <source>
        <dbReference type="ARBA" id="ARBA00004752"/>
    </source>
</evidence>
<feature type="domain" description="Mur ligase central" evidence="10">
    <location>
        <begin position="118"/>
        <end position="285"/>
    </location>
</feature>
<dbReference type="PANTHER" id="PTHR43692:SF1">
    <property type="entry name" value="UDP-N-ACETYLMURAMOYLALANINE--D-GLUTAMATE LIGASE"/>
    <property type="match status" value="1"/>
</dbReference>
<organism evidence="11 12">
    <name type="scientific">Solirubrobacter ginsenosidimutans</name>
    <dbReference type="NCBI Taxonomy" id="490573"/>
    <lineage>
        <taxon>Bacteria</taxon>
        <taxon>Bacillati</taxon>
        <taxon>Actinomycetota</taxon>
        <taxon>Thermoleophilia</taxon>
        <taxon>Solirubrobacterales</taxon>
        <taxon>Solirubrobacteraceae</taxon>
        <taxon>Solirubrobacter</taxon>
    </lineage>
</organism>
<dbReference type="GO" id="GO:0051301">
    <property type="term" value="P:cell division"/>
    <property type="evidence" value="ECO:0007669"/>
    <property type="project" value="UniProtKB-KW"/>
</dbReference>
<comment type="catalytic activity">
    <reaction evidence="7 8">
        <text>UDP-N-acetyl-alpha-D-muramoyl-L-alanine + D-glutamate + ATP = UDP-N-acetyl-alpha-D-muramoyl-L-alanyl-D-glutamate + ADP + phosphate + H(+)</text>
        <dbReference type="Rhea" id="RHEA:16429"/>
        <dbReference type="ChEBI" id="CHEBI:15378"/>
        <dbReference type="ChEBI" id="CHEBI:29986"/>
        <dbReference type="ChEBI" id="CHEBI:30616"/>
        <dbReference type="ChEBI" id="CHEBI:43474"/>
        <dbReference type="ChEBI" id="CHEBI:83898"/>
        <dbReference type="ChEBI" id="CHEBI:83900"/>
        <dbReference type="ChEBI" id="CHEBI:456216"/>
        <dbReference type="EC" id="6.3.2.9"/>
    </reaction>
</comment>
<feature type="domain" description="Mur ligase C-terminal" evidence="9">
    <location>
        <begin position="308"/>
        <end position="421"/>
    </location>
</feature>
<dbReference type="EC" id="6.3.2.9" evidence="7 8"/>
<dbReference type="HAMAP" id="MF_00639">
    <property type="entry name" value="MurD"/>
    <property type="match status" value="1"/>
</dbReference>
<sequence length="445" mass="46338">MPVIERPPLPPGPFLVLGLARSGVAAARALTDRGQRVVATDARTVSDEVRAALLAMGAEVRDGEAGADLLDDIATVVKSPGVPREAPLVATALIQGVEVIGELELGWRLLENEFIALTGSNGKTTTVELIGHIHRTAGLPVTVAGNVGTALTSLPGTLDPDAVVVCEASSFQLEDTFAFAPDAAVLLNLAEDHLDRHGTFENYRAAKLAVFAHQPPGALAVVPAGLALDDAGGAATRITFGDGAGPDLAHRDGTLYWRGERLLAAAEIRLRGPHNRENAMAAAGVCLARGLDPAAVREALRTFTGVAHRLEEIATVGGVAFVNDSKATNVASAEVAIRSFERGVHLIAGGSEKGSDFAPLAEPVKARCEGVYLIGETAPRLHAALTSTGVPIDDAQNLERAFAHAVAAAGPGDVVLLSPACASYDQYRSYEERGEHFRDLVAQLT</sequence>
<reference evidence="11" key="1">
    <citation type="submission" date="2022-10" db="EMBL/GenBank/DDBJ databases">
        <title>The WGS of Solirubrobacter ginsenosidimutans DSM 21036.</title>
        <authorList>
            <person name="Jiang Z."/>
        </authorList>
    </citation>
    <scope>NUCLEOTIDE SEQUENCE</scope>
    <source>
        <strain evidence="11">DSM 21036</strain>
    </source>
</reference>
<dbReference type="InterPro" id="IPR004101">
    <property type="entry name" value="Mur_ligase_C"/>
</dbReference>
<dbReference type="InterPro" id="IPR005762">
    <property type="entry name" value="MurD"/>
</dbReference>
<keyword evidence="4 7" id="KW-0436">Ligase</keyword>
<dbReference type="GO" id="GO:0009252">
    <property type="term" value="P:peptidoglycan biosynthetic process"/>
    <property type="evidence" value="ECO:0007669"/>
    <property type="project" value="UniProtKB-UniRule"/>
</dbReference>
<dbReference type="GO" id="GO:0008360">
    <property type="term" value="P:regulation of cell shape"/>
    <property type="evidence" value="ECO:0007669"/>
    <property type="project" value="UniProtKB-KW"/>
</dbReference>
<keyword evidence="7 8" id="KW-0131">Cell cycle</keyword>
<comment type="function">
    <text evidence="7 8">Cell wall formation. Catalyzes the addition of glutamate to the nucleotide precursor UDP-N-acetylmuramoyl-L-alanine (UMA).</text>
</comment>
<evidence type="ECO:0000256" key="6">
    <source>
        <dbReference type="ARBA" id="ARBA00022840"/>
    </source>
</evidence>
<keyword evidence="12" id="KW-1185">Reference proteome</keyword>
<evidence type="ECO:0000256" key="3">
    <source>
        <dbReference type="ARBA" id="ARBA00022490"/>
    </source>
</evidence>
<keyword evidence="6 7" id="KW-0067">ATP-binding</keyword>
<dbReference type="InterPro" id="IPR036565">
    <property type="entry name" value="Mur-like_cat_sf"/>
</dbReference>
<evidence type="ECO:0000313" key="12">
    <source>
        <dbReference type="Proteomes" id="UP001149140"/>
    </source>
</evidence>
<dbReference type="GO" id="GO:0008764">
    <property type="term" value="F:UDP-N-acetylmuramoylalanine-D-glutamate ligase activity"/>
    <property type="evidence" value="ECO:0007669"/>
    <property type="project" value="UniProtKB-UniRule"/>
</dbReference>
<keyword evidence="7 8" id="KW-0132">Cell division</keyword>
<comment type="caution">
    <text evidence="11">The sequence shown here is derived from an EMBL/GenBank/DDBJ whole genome shotgun (WGS) entry which is preliminary data.</text>
</comment>
<keyword evidence="5 7" id="KW-0547">Nucleotide-binding</keyword>
<dbReference type="Gene3D" id="3.40.1190.10">
    <property type="entry name" value="Mur-like, catalytic domain"/>
    <property type="match status" value="1"/>
</dbReference>
<proteinExistence type="inferred from homology"/>
<evidence type="ECO:0000313" key="11">
    <source>
        <dbReference type="EMBL" id="MDA0164846.1"/>
    </source>
</evidence>
<dbReference type="Gene3D" id="3.90.190.20">
    <property type="entry name" value="Mur ligase, C-terminal domain"/>
    <property type="match status" value="1"/>
</dbReference>
<keyword evidence="7 8" id="KW-0133">Cell shape</keyword>
<comment type="pathway">
    <text evidence="2 7 8">Cell wall biogenesis; peptidoglycan biosynthesis.</text>
</comment>
<name>A0A9X3N040_9ACTN</name>
<keyword evidence="7 8" id="KW-0573">Peptidoglycan synthesis</keyword>
<dbReference type="Gene3D" id="3.40.50.720">
    <property type="entry name" value="NAD(P)-binding Rossmann-like Domain"/>
    <property type="match status" value="1"/>
</dbReference>
<gene>
    <name evidence="7 11" type="primary">murD</name>
    <name evidence="11" type="ORF">OM076_31545</name>
</gene>
<dbReference type="NCBIfam" id="TIGR01087">
    <property type="entry name" value="murD"/>
    <property type="match status" value="1"/>
</dbReference>
<dbReference type="GO" id="GO:0005737">
    <property type="term" value="C:cytoplasm"/>
    <property type="evidence" value="ECO:0007669"/>
    <property type="project" value="UniProtKB-SubCell"/>
</dbReference>
<evidence type="ECO:0000256" key="8">
    <source>
        <dbReference type="RuleBase" id="RU003664"/>
    </source>
</evidence>
<dbReference type="SUPFAM" id="SSF53623">
    <property type="entry name" value="MurD-like peptide ligases, catalytic domain"/>
    <property type="match status" value="1"/>
</dbReference>
<evidence type="ECO:0000256" key="4">
    <source>
        <dbReference type="ARBA" id="ARBA00022598"/>
    </source>
</evidence>
<dbReference type="GO" id="GO:0071555">
    <property type="term" value="P:cell wall organization"/>
    <property type="evidence" value="ECO:0007669"/>
    <property type="project" value="UniProtKB-KW"/>
</dbReference>